<dbReference type="InterPro" id="IPR038672">
    <property type="entry name" value="CpcT/CpeT_sf"/>
</dbReference>
<dbReference type="CDD" id="cd16338">
    <property type="entry name" value="CpcT"/>
    <property type="match status" value="1"/>
</dbReference>
<evidence type="ECO:0000256" key="1">
    <source>
        <dbReference type="ARBA" id="ARBA00008206"/>
    </source>
</evidence>
<organism evidence="5 6">
    <name type="scientific">Aphanothece hegewaldii CCALA 016</name>
    <dbReference type="NCBI Taxonomy" id="2107694"/>
    <lineage>
        <taxon>Bacteria</taxon>
        <taxon>Bacillati</taxon>
        <taxon>Cyanobacteriota</taxon>
        <taxon>Cyanophyceae</taxon>
        <taxon>Oscillatoriophycideae</taxon>
        <taxon>Chroococcales</taxon>
        <taxon>Aphanothecaceae</taxon>
        <taxon>Aphanothece</taxon>
    </lineage>
</organism>
<feature type="signal peptide" evidence="4">
    <location>
        <begin position="1"/>
        <end position="25"/>
    </location>
</feature>
<keyword evidence="2 3" id="KW-0456">Lyase</keyword>
<comment type="function">
    <text evidence="3">Covalently attaches a chromophore to Cys residue(s) of phycobiliproteins.</text>
</comment>
<dbReference type="EMBL" id="PXOH01000010">
    <property type="protein sequence ID" value="PSF37250.1"/>
    <property type="molecule type" value="Genomic_DNA"/>
</dbReference>
<dbReference type="AlphaFoldDB" id="A0A2T1LXX8"/>
<comment type="caution">
    <text evidence="5">The sequence shown here is derived from an EMBL/GenBank/DDBJ whole genome shotgun (WGS) entry which is preliminary data.</text>
</comment>
<dbReference type="PANTHER" id="PTHR35137:SF1">
    <property type="entry name" value="CHROMOPHORE LYASE CRL, CHLOROPLASTIC"/>
    <property type="match status" value="1"/>
</dbReference>
<dbReference type="Pfam" id="PF06206">
    <property type="entry name" value="CpeT"/>
    <property type="match status" value="1"/>
</dbReference>
<dbReference type="EC" id="4.-.-.-" evidence="3"/>
<dbReference type="GO" id="GO:0016829">
    <property type="term" value="F:lyase activity"/>
    <property type="evidence" value="ECO:0007669"/>
    <property type="project" value="UniProtKB-KW"/>
</dbReference>
<reference evidence="5 6" key="2">
    <citation type="submission" date="2018-03" db="EMBL/GenBank/DDBJ databases">
        <authorList>
            <person name="Keele B.F."/>
        </authorList>
    </citation>
    <scope>NUCLEOTIDE SEQUENCE [LARGE SCALE GENOMIC DNA]</scope>
    <source>
        <strain evidence="5 6">CCALA 016</strain>
    </source>
</reference>
<evidence type="ECO:0000313" key="5">
    <source>
        <dbReference type="EMBL" id="PSF37250.1"/>
    </source>
</evidence>
<protein>
    <recommendedName>
        <fullName evidence="3">Chromophore lyase CpcT/CpeT</fullName>
        <ecNumber evidence="3">4.-.-.-</ecNumber>
    </recommendedName>
</protein>
<keyword evidence="4" id="KW-0732">Signal</keyword>
<reference evidence="5 6" key="1">
    <citation type="submission" date="2018-03" db="EMBL/GenBank/DDBJ databases">
        <title>The ancient ancestry and fast evolution of plastids.</title>
        <authorList>
            <person name="Moore K.R."/>
            <person name="Magnabosco C."/>
            <person name="Momper L."/>
            <person name="Gold D.A."/>
            <person name="Bosak T."/>
            <person name="Fournier G.P."/>
        </authorList>
    </citation>
    <scope>NUCLEOTIDE SEQUENCE [LARGE SCALE GENOMIC DNA]</scope>
    <source>
        <strain evidence="5 6">CCALA 016</strain>
    </source>
</reference>
<evidence type="ECO:0000313" key="6">
    <source>
        <dbReference type="Proteomes" id="UP000239001"/>
    </source>
</evidence>
<dbReference type="InterPro" id="IPR010404">
    <property type="entry name" value="CpcT/CpeT"/>
</dbReference>
<dbReference type="RefSeq" id="WP_106456939.1">
    <property type="nucleotide sequence ID" value="NZ_PXOH01000010.1"/>
</dbReference>
<sequence>MNNKILAKSLTLPLVFLNSISPVFAQNLPVESHVQSVVSHLVGIMDTSAQAAANPKKSSVRMTTCTVTVIDEPKSVYLYQEQALNESLDEPYRQRILNIKPATEPNTIESKSYKIKQPETFIGFCQKPENTRQLKLNDLAEAGCSVFLKPIADGYKGETPAQGCPANVRGAVKITNTVILNSSGMETWDRGFDANGQQVWGAQDQSYQYRWLK</sequence>
<dbReference type="HAMAP" id="MF_01460">
    <property type="entry name" value="Chrphore_lyase_CpxT"/>
    <property type="match status" value="1"/>
</dbReference>
<feature type="chain" id="PRO_5015542037" description="Chromophore lyase CpcT/CpeT" evidence="4">
    <location>
        <begin position="26"/>
        <end position="213"/>
    </location>
</feature>
<evidence type="ECO:0000256" key="3">
    <source>
        <dbReference type="HAMAP-Rule" id="MF_01460"/>
    </source>
</evidence>
<dbReference type="Proteomes" id="UP000239001">
    <property type="component" value="Unassembled WGS sequence"/>
</dbReference>
<dbReference type="Gene3D" id="2.40.128.590">
    <property type="entry name" value="CpcT/CpeT domain"/>
    <property type="match status" value="1"/>
</dbReference>
<keyword evidence="6" id="KW-1185">Reference proteome</keyword>
<evidence type="ECO:0000256" key="4">
    <source>
        <dbReference type="SAM" id="SignalP"/>
    </source>
</evidence>
<dbReference type="OrthoDB" id="509115at2"/>
<dbReference type="PANTHER" id="PTHR35137">
    <property type="entry name" value="CHROMOPHORE LYASE CRL, CHLOROPLASTIC"/>
    <property type="match status" value="1"/>
</dbReference>
<proteinExistence type="inferred from homology"/>
<evidence type="ECO:0000256" key="2">
    <source>
        <dbReference type="ARBA" id="ARBA00023239"/>
    </source>
</evidence>
<gene>
    <name evidence="3" type="primary">cpcT</name>
    <name evidence="5" type="ORF">C7H19_11050</name>
</gene>
<comment type="similarity">
    <text evidence="1 3">Belongs to the CpcT/CpeT biliprotein lyase family.</text>
</comment>
<name>A0A2T1LXX8_9CHRO</name>
<dbReference type="GO" id="GO:0017006">
    <property type="term" value="P:protein-tetrapyrrole linkage"/>
    <property type="evidence" value="ECO:0007669"/>
    <property type="project" value="UniProtKB-UniRule"/>
</dbReference>
<accession>A0A2T1LXX8</accession>